<dbReference type="EMBL" id="CAJJDO010000107">
    <property type="protein sequence ID" value="CAD8194571.1"/>
    <property type="molecule type" value="Genomic_DNA"/>
</dbReference>
<evidence type="ECO:0008006" key="3">
    <source>
        <dbReference type="Google" id="ProtNLM"/>
    </source>
</evidence>
<sequence>MNIQLLFIEFTVLKKINENVKQKLNTILLIGNTGSGKSFIFNWVSGAKFEYSNFELKLIQSEGQNFSVQSNSMQSVTYIPNFNKIDEDYLIIDFPGFKDTKGKYSQLSIQLMFDEIVTKTNVKIAVVFQQTNTILVERGIHLQKFIQSAFTSQKTKFDSIGLIINQFQQPINENAIEEIRKGQNK</sequence>
<reference evidence="1" key="1">
    <citation type="submission" date="2021-01" db="EMBL/GenBank/DDBJ databases">
        <authorList>
            <consortium name="Genoscope - CEA"/>
            <person name="William W."/>
        </authorList>
    </citation>
    <scope>NUCLEOTIDE SEQUENCE</scope>
</reference>
<name>A0A8S1X0Z5_9CILI</name>
<accession>A0A8S1X0Z5</accession>
<evidence type="ECO:0000313" key="2">
    <source>
        <dbReference type="Proteomes" id="UP000689195"/>
    </source>
</evidence>
<protein>
    <recommendedName>
        <fullName evidence="3">G domain-containing protein</fullName>
    </recommendedName>
</protein>
<dbReference type="OrthoDB" id="8954335at2759"/>
<gene>
    <name evidence="1" type="ORF">PPENT_87.1.T1070053</name>
</gene>
<proteinExistence type="predicted"/>
<dbReference type="AlphaFoldDB" id="A0A8S1X0Z5"/>
<dbReference type="Proteomes" id="UP000689195">
    <property type="component" value="Unassembled WGS sequence"/>
</dbReference>
<keyword evidence="2" id="KW-1185">Reference proteome</keyword>
<evidence type="ECO:0000313" key="1">
    <source>
        <dbReference type="EMBL" id="CAD8194571.1"/>
    </source>
</evidence>
<comment type="caution">
    <text evidence="1">The sequence shown here is derived from an EMBL/GenBank/DDBJ whole genome shotgun (WGS) entry which is preliminary data.</text>
</comment>
<organism evidence="1 2">
    <name type="scientific">Paramecium pentaurelia</name>
    <dbReference type="NCBI Taxonomy" id="43138"/>
    <lineage>
        <taxon>Eukaryota</taxon>
        <taxon>Sar</taxon>
        <taxon>Alveolata</taxon>
        <taxon>Ciliophora</taxon>
        <taxon>Intramacronucleata</taxon>
        <taxon>Oligohymenophorea</taxon>
        <taxon>Peniculida</taxon>
        <taxon>Parameciidae</taxon>
        <taxon>Paramecium</taxon>
    </lineage>
</organism>